<accession>A3SPT9</accession>
<dbReference type="AlphaFoldDB" id="A3SPT9"/>
<reference evidence="1 2" key="1">
    <citation type="submission" date="2005-12" db="EMBL/GenBank/DDBJ databases">
        <authorList>
            <person name="Moran M.A."/>
            <person name="Ferriera S."/>
            <person name="Johnson J."/>
            <person name="Kravitz S."/>
            <person name="Halpern A."/>
            <person name="Remington K."/>
            <person name="Beeson K."/>
            <person name="Tran B."/>
            <person name="Rogers Y.-H."/>
            <person name="Friedman R."/>
            <person name="Venter J.C."/>
        </authorList>
    </citation>
    <scope>NUCLEOTIDE SEQUENCE [LARGE SCALE GENOMIC DNA]</scope>
    <source>
        <strain evidence="2">ATCC BAA-591 / DSM 15170 / ISM</strain>
    </source>
</reference>
<name>A3SPT9_ROSNI</name>
<dbReference type="EMBL" id="AALY01000002">
    <property type="protein sequence ID" value="EAP76479.1"/>
    <property type="molecule type" value="Genomic_DNA"/>
</dbReference>
<evidence type="ECO:0000313" key="2">
    <source>
        <dbReference type="Proteomes" id="UP000005954"/>
    </source>
</evidence>
<gene>
    <name evidence="1" type="ORF">ISM_16475</name>
</gene>
<dbReference type="eggNOG" id="ENOG5030D1S">
    <property type="taxonomic scope" value="Bacteria"/>
</dbReference>
<protein>
    <submittedName>
        <fullName evidence="1">Probable phosphopyruvate hydratase</fullName>
    </submittedName>
</protein>
<keyword evidence="2" id="KW-1185">Reference proteome</keyword>
<organism evidence="1 2">
    <name type="scientific">Roseovarius nubinhibens (strain ATCC BAA-591 / DSM 15170 / ISM)</name>
    <dbReference type="NCBI Taxonomy" id="89187"/>
    <lineage>
        <taxon>Bacteria</taxon>
        <taxon>Pseudomonadati</taxon>
        <taxon>Pseudomonadota</taxon>
        <taxon>Alphaproteobacteria</taxon>
        <taxon>Rhodobacterales</taxon>
        <taxon>Roseobacteraceae</taxon>
        <taxon>Roseovarius</taxon>
    </lineage>
</organism>
<dbReference type="AntiFam" id="ANF00127">
    <property type="entry name" value="Shadow ORF (opposite eno)"/>
</dbReference>
<dbReference type="Proteomes" id="UP000005954">
    <property type="component" value="Unassembled WGS sequence"/>
</dbReference>
<keyword evidence="1" id="KW-0670">Pyruvate</keyword>
<dbReference type="HOGENOM" id="CLU_1101950_0_0_5"/>
<evidence type="ECO:0000313" key="1">
    <source>
        <dbReference type="EMBL" id="EAP76479.1"/>
    </source>
</evidence>
<proteinExistence type="predicted"/>
<comment type="caution">
    <text evidence="1">The sequence shown here is derived from an EMBL/GenBank/DDBJ whole genome shotgun (WGS) entry which is preliminary data.</text>
</comment>
<sequence length="243" mass="24973">MDVVAGLVAGFLDGFQHEIKRFAGRGDVRGKAAFVADAGGEAGGGELFLERVEDLGAHADRVADVLRRGRHDHEFLDVDRVVGMFAAVDDVHHRHRQDAGRGAADIAEERLGAEIRGGLGGGERDTEDGVGTEAGFVVGAVELDHRFVDGDLFGGVKAQERVGDLAIDGGDGLEHALAHVAALVAIAAFDRLVGAGGGARGDGGAAHGAVFEDHVDLDGGVAPAVEDFAGVDVDNRAHGAIPE</sequence>